<dbReference type="SUPFAM" id="SSF57716">
    <property type="entry name" value="Glucocorticoid receptor-like (DNA-binding domain)"/>
    <property type="match status" value="1"/>
</dbReference>
<dbReference type="NCBIfam" id="TIGR02420">
    <property type="entry name" value="dksA"/>
    <property type="match status" value="1"/>
</dbReference>
<dbReference type="Pfam" id="PF01258">
    <property type="entry name" value="zf-dskA_traR"/>
    <property type="match status" value="1"/>
</dbReference>
<dbReference type="InterPro" id="IPR000962">
    <property type="entry name" value="Znf_DskA_TraR"/>
</dbReference>
<evidence type="ECO:0000256" key="3">
    <source>
        <dbReference type="ARBA" id="ARBA00022771"/>
    </source>
</evidence>
<feature type="zinc finger region" description="dksA C4-type" evidence="5">
    <location>
        <begin position="84"/>
        <end position="108"/>
    </location>
</feature>
<dbReference type="Proteomes" id="UP001594351">
    <property type="component" value="Unassembled WGS sequence"/>
</dbReference>
<dbReference type="InterPro" id="IPR012784">
    <property type="entry name" value="DksA_RNA_pol-bd"/>
</dbReference>
<dbReference type="InterPro" id="IPR048489">
    <property type="entry name" value="DksA_N"/>
</dbReference>
<evidence type="ECO:0000259" key="6">
    <source>
        <dbReference type="Pfam" id="PF01258"/>
    </source>
</evidence>
<evidence type="ECO:0000256" key="5">
    <source>
        <dbReference type="PROSITE-ProRule" id="PRU00510"/>
    </source>
</evidence>
<feature type="domain" description="DnaK suppressor protein DksA N-terminal" evidence="7">
    <location>
        <begin position="5"/>
        <end position="76"/>
    </location>
</feature>
<dbReference type="InterPro" id="IPR037187">
    <property type="entry name" value="DnaK_N"/>
</dbReference>
<keyword evidence="2" id="KW-0479">Metal-binding</keyword>
<dbReference type="Pfam" id="PF21157">
    <property type="entry name" value="DksA_N"/>
    <property type="match status" value="1"/>
</dbReference>
<keyword evidence="4" id="KW-0862">Zinc</keyword>
<evidence type="ECO:0000313" key="8">
    <source>
        <dbReference type="EMBL" id="MFC1850429.1"/>
    </source>
</evidence>
<protein>
    <submittedName>
        <fullName evidence="8">RNA polymerase-binding protein DksA</fullName>
    </submittedName>
</protein>
<comment type="caution">
    <text evidence="8">The sequence shown here is derived from an EMBL/GenBank/DDBJ whole genome shotgun (WGS) entry which is preliminary data.</text>
</comment>
<sequence length="120" mass="13888">MEKEQFQHFTKLLLEKKAKLVEDATRTLAKDDIKIQDYSGDFADIASGESYRDFLLRIRDREAKLIKKIDKALSRIKEGSFGICDDCGEEIGFKRLEARPVTTLCIQCKTKQEELEKARE</sequence>
<evidence type="ECO:0000256" key="4">
    <source>
        <dbReference type="ARBA" id="ARBA00022833"/>
    </source>
</evidence>
<dbReference type="PANTHER" id="PTHR33823:SF2">
    <property type="entry name" value="RNA POLYMERASE-BINDING TRANSCRIPTION FACTOR DKSA"/>
    <property type="match status" value="1"/>
</dbReference>
<gene>
    <name evidence="8" type="primary">dksA</name>
    <name evidence="8" type="ORF">ACFL27_09590</name>
</gene>
<dbReference type="PROSITE" id="PS51128">
    <property type="entry name" value="ZF_DKSA_2"/>
    <property type="match status" value="1"/>
</dbReference>
<reference evidence="8 9" key="1">
    <citation type="submission" date="2024-09" db="EMBL/GenBank/DDBJ databases">
        <title>Laminarin stimulates single cell rates of sulfate reduction while oxygen inhibits transcriptomic activity in coastal marine sediment.</title>
        <authorList>
            <person name="Lindsay M."/>
            <person name="Orcutt B."/>
            <person name="Emerson D."/>
            <person name="Stepanauskas R."/>
            <person name="D'Angelo T."/>
        </authorList>
    </citation>
    <scope>NUCLEOTIDE SEQUENCE [LARGE SCALE GENOMIC DNA]</scope>
    <source>
        <strain evidence="8">SAG AM-311-K15</strain>
    </source>
</reference>
<evidence type="ECO:0000256" key="2">
    <source>
        <dbReference type="ARBA" id="ARBA00022723"/>
    </source>
</evidence>
<feature type="domain" description="Zinc finger DksA/TraR C4-type" evidence="6">
    <location>
        <begin position="79"/>
        <end position="113"/>
    </location>
</feature>
<dbReference type="Gene3D" id="1.20.120.910">
    <property type="entry name" value="DksA, coiled-coil domain"/>
    <property type="match status" value="1"/>
</dbReference>
<accession>A0ABV6YW49</accession>
<evidence type="ECO:0000313" key="9">
    <source>
        <dbReference type="Proteomes" id="UP001594351"/>
    </source>
</evidence>
<dbReference type="PANTHER" id="PTHR33823">
    <property type="entry name" value="RNA POLYMERASE-BINDING TRANSCRIPTION FACTOR DKSA-RELATED"/>
    <property type="match status" value="1"/>
</dbReference>
<name>A0ABV6YW49_UNCC1</name>
<dbReference type="PROSITE" id="PS01102">
    <property type="entry name" value="ZF_DKSA_1"/>
    <property type="match status" value="1"/>
</dbReference>
<dbReference type="EMBL" id="JBHPBY010000098">
    <property type="protein sequence ID" value="MFC1850429.1"/>
    <property type="molecule type" value="Genomic_DNA"/>
</dbReference>
<dbReference type="InterPro" id="IPR020458">
    <property type="entry name" value="Znf_DskA_TraR_CS"/>
</dbReference>
<keyword evidence="3" id="KW-0863">Zinc-finger</keyword>
<keyword evidence="9" id="KW-1185">Reference proteome</keyword>
<evidence type="ECO:0000259" key="7">
    <source>
        <dbReference type="Pfam" id="PF21157"/>
    </source>
</evidence>
<organism evidence="8 9">
    <name type="scientific">candidate division CSSED10-310 bacterium</name>
    <dbReference type="NCBI Taxonomy" id="2855610"/>
    <lineage>
        <taxon>Bacteria</taxon>
        <taxon>Bacteria division CSSED10-310</taxon>
    </lineage>
</organism>
<proteinExistence type="predicted"/>
<evidence type="ECO:0000256" key="1">
    <source>
        <dbReference type="ARBA" id="ARBA00022490"/>
    </source>
</evidence>
<keyword evidence="1" id="KW-0963">Cytoplasm</keyword>
<dbReference type="SUPFAM" id="SSF109635">
    <property type="entry name" value="DnaK suppressor protein DksA, alpha-hairpin domain"/>
    <property type="match status" value="1"/>
</dbReference>